<dbReference type="AlphaFoldDB" id="A0A0B1SY50"/>
<sequence>MMTGTVRAMIFFLLLGLSMAFSAGQFDALKYRK</sequence>
<reference evidence="1 2" key="1">
    <citation type="submission" date="2014-03" db="EMBL/GenBank/DDBJ databases">
        <title>Draft genome of the hookworm Oesophagostomum dentatum.</title>
        <authorList>
            <person name="Mitreva M."/>
        </authorList>
    </citation>
    <scope>NUCLEOTIDE SEQUENCE [LARGE SCALE GENOMIC DNA]</scope>
    <source>
        <strain evidence="1 2">OD-Hann</strain>
    </source>
</reference>
<accession>A0A0B1SY50</accession>
<protein>
    <submittedName>
        <fullName evidence="1">Uncharacterized protein</fullName>
    </submittedName>
</protein>
<keyword evidence="2" id="KW-1185">Reference proteome</keyword>
<dbReference type="Proteomes" id="UP000053660">
    <property type="component" value="Unassembled WGS sequence"/>
</dbReference>
<name>A0A0B1SY50_OESDE</name>
<organism evidence="1 2">
    <name type="scientific">Oesophagostomum dentatum</name>
    <name type="common">Nodular worm</name>
    <dbReference type="NCBI Taxonomy" id="61180"/>
    <lineage>
        <taxon>Eukaryota</taxon>
        <taxon>Metazoa</taxon>
        <taxon>Ecdysozoa</taxon>
        <taxon>Nematoda</taxon>
        <taxon>Chromadorea</taxon>
        <taxon>Rhabditida</taxon>
        <taxon>Rhabditina</taxon>
        <taxon>Rhabditomorpha</taxon>
        <taxon>Strongyloidea</taxon>
        <taxon>Strongylidae</taxon>
        <taxon>Oesophagostomum</taxon>
    </lineage>
</organism>
<evidence type="ECO:0000313" key="1">
    <source>
        <dbReference type="EMBL" id="KHJ89914.1"/>
    </source>
</evidence>
<dbReference type="EMBL" id="KN553612">
    <property type="protein sequence ID" value="KHJ89914.1"/>
    <property type="molecule type" value="Genomic_DNA"/>
</dbReference>
<gene>
    <name evidence="1" type="ORF">OESDEN_10251</name>
</gene>
<evidence type="ECO:0000313" key="2">
    <source>
        <dbReference type="Proteomes" id="UP000053660"/>
    </source>
</evidence>
<proteinExistence type="predicted"/>